<protein>
    <submittedName>
        <fullName evidence="2">Uncharacterized protein</fullName>
    </submittedName>
</protein>
<name>A0A915ES21_9BILA</name>
<evidence type="ECO:0000313" key="2">
    <source>
        <dbReference type="WBParaSite" id="jg8717"/>
    </source>
</evidence>
<keyword evidence="1" id="KW-1185">Reference proteome</keyword>
<evidence type="ECO:0000313" key="1">
    <source>
        <dbReference type="Proteomes" id="UP000887574"/>
    </source>
</evidence>
<reference evidence="2" key="1">
    <citation type="submission" date="2022-11" db="UniProtKB">
        <authorList>
            <consortium name="WormBaseParasite"/>
        </authorList>
    </citation>
    <scope>IDENTIFICATION</scope>
</reference>
<dbReference type="Proteomes" id="UP000887574">
    <property type="component" value="Unplaced"/>
</dbReference>
<sequence>MDWTSCGFIETGQLMELAFAVRNAANPADALRGERSTIVATNKREIYRLVQEYAALPVLLRQKLPCLRHVQFYFSSFHLQLAKIDEYELEVQEPAAQLLEELIGDEKFDDVLIKFD</sequence>
<dbReference type="AlphaFoldDB" id="A0A915ES21"/>
<proteinExistence type="predicted"/>
<dbReference type="WBParaSite" id="jg8717">
    <property type="protein sequence ID" value="jg8717"/>
    <property type="gene ID" value="jg8717"/>
</dbReference>
<organism evidence="1 2">
    <name type="scientific">Ditylenchus dipsaci</name>
    <dbReference type="NCBI Taxonomy" id="166011"/>
    <lineage>
        <taxon>Eukaryota</taxon>
        <taxon>Metazoa</taxon>
        <taxon>Ecdysozoa</taxon>
        <taxon>Nematoda</taxon>
        <taxon>Chromadorea</taxon>
        <taxon>Rhabditida</taxon>
        <taxon>Tylenchina</taxon>
        <taxon>Tylenchomorpha</taxon>
        <taxon>Sphaerularioidea</taxon>
        <taxon>Anguinidae</taxon>
        <taxon>Anguininae</taxon>
        <taxon>Ditylenchus</taxon>
    </lineage>
</organism>
<accession>A0A915ES21</accession>